<evidence type="ECO:0000256" key="1">
    <source>
        <dbReference type="ARBA" id="ARBA00004370"/>
    </source>
</evidence>
<evidence type="ECO:0000256" key="2">
    <source>
        <dbReference type="ARBA" id="ARBA00022448"/>
    </source>
</evidence>
<dbReference type="PANTHER" id="PTHR47797:SF1">
    <property type="entry name" value="CYTOCHROME B561 DOMAIN-CONTAINING PROTEIN-RELATED"/>
    <property type="match status" value="1"/>
</dbReference>
<evidence type="ECO:0000259" key="10">
    <source>
        <dbReference type="PROSITE" id="PS50939"/>
    </source>
</evidence>
<accession>A0A3N4JVW8</accession>
<feature type="domain" description="DOMON" evidence="9">
    <location>
        <begin position="34"/>
        <end position="151"/>
    </location>
</feature>
<dbReference type="Pfam" id="PF16010">
    <property type="entry name" value="CDH-cyt"/>
    <property type="match status" value="1"/>
</dbReference>
<reference evidence="11 12" key="1">
    <citation type="journal article" date="2018" name="Nat. Ecol. Evol.">
        <title>Pezizomycetes genomes reveal the molecular basis of ectomycorrhizal truffle lifestyle.</title>
        <authorList>
            <person name="Murat C."/>
            <person name="Payen T."/>
            <person name="Noel B."/>
            <person name="Kuo A."/>
            <person name="Morin E."/>
            <person name="Chen J."/>
            <person name="Kohler A."/>
            <person name="Krizsan K."/>
            <person name="Balestrini R."/>
            <person name="Da Silva C."/>
            <person name="Montanini B."/>
            <person name="Hainaut M."/>
            <person name="Levati E."/>
            <person name="Barry K.W."/>
            <person name="Belfiori B."/>
            <person name="Cichocki N."/>
            <person name="Clum A."/>
            <person name="Dockter R.B."/>
            <person name="Fauchery L."/>
            <person name="Guy J."/>
            <person name="Iotti M."/>
            <person name="Le Tacon F."/>
            <person name="Lindquist E.A."/>
            <person name="Lipzen A."/>
            <person name="Malagnac F."/>
            <person name="Mello A."/>
            <person name="Molinier V."/>
            <person name="Miyauchi S."/>
            <person name="Poulain J."/>
            <person name="Riccioni C."/>
            <person name="Rubini A."/>
            <person name="Sitrit Y."/>
            <person name="Splivallo R."/>
            <person name="Traeger S."/>
            <person name="Wang M."/>
            <person name="Zifcakova L."/>
            <person name="Wipf D."/>
            <person name="Zambonelli A."/>
            <person name="Paolocci F."/>
            <person name="Nowrousian M."/>
            <person name="Ottonello S."/>
            <person name="Baldrian P."/>
            <person name="Spatafora J.W."/>
            <person name="Henrissat B."/>
            <person name="Nagy L.G."/>
            <person name="Aury J.M."/>
            <person name="Wincker P."/>
            <person name="Grigoriev I.V."/>
            <person name="Bonfante P."/>
            <person name="Martin F.M."/>
        </authorList>
    </citation>
    <scope>NUCLEOTIDE SEQUENCE [LARGE SCALE GENOMIC DNA]</scope>
    <source>
        <strain evidence="11 12">120613-1</strain>
    </source>
</reference>
<dbReference type="SMART" id="SM00664">
    <property type="entry name" value="DoH"/>
    <property type="match status" value="1"/>
</dbReference>
<keyword evidence="4" id="KW-0249">Electron transport</keyword>
<evidence type="ECO:0000256" key="6">
    <source>
        <dbReference type="ARBA" id="ARBA00023136"/>
    </source>
</evidence>
<feature type="transmembrane region" description="Helical" evidence="7">
    <location>
        <begin position="226"/>
        <end position="248"/>
    </location>
</feature>
<feature type="domain" description="Cytochrome b561" evidence="10">
    <location>
        <begin position="192"/>
        <end position="390"/>
    </location>
</feature>
<dbReference type="SUPFAM" id="SSF49344">
    <property type="entry name" value="CBD9-like"/>
    <property type="match status" value="1"/>
</dbReference>
<dbReference type="InterPro" id="IPR006593">
    <property type="entry name" value="Cyt_b561/ferric_Rdtase_TM"/>
</dbReference>
<dbReference type="Gene3D" id="2.60.40.1210">
    <property type="entry name" value="Cellobiose dehydrogenase, cytochrome domain"/>
    <property type="match status" value="1"/>
</dbReference>
<keyword evidence="6 7" id="KW-0472">Membrane</keyword>
<dbReference type="SMART" id="SM00665">
    <property type="entry name" value="B561"/>
    <property type="match status" value="1"/>
</dbReference>
<protein>
    <submittedName>
        <fullName evidence="11">CBD9-like protein</fullName>
    </submittedName>
</protein>
<dbReference type="InterPro" id="IPR005018">
    <property type="entry name" value="DOMON_domain"/>
</dbReference>
<keyword evidence="2" id="KW-0813">Transport</keyword>
<dbReference type="PROSITE" id="PS50939">
    <property type="entry name" value="CYTOCHROME_B561"/>
    <property type="match status" value="1"/>
</dbReference>
<dbReference type="STRING" id="1336337.A0A3N4JVW8"/>
<feature type="signal peptide" evidence="8">
    <location>
        <begin position="1"/>
        <end position="21"/>
    </location>
</feature>
<dbReference type="EMBL" id="ML120401">
    <property type="protein sequence ID" value="RPA97864.1"/>
    <property type="molecule type" value="Genomic_DNA"/>
</dbReference>
<evidence type="ECO:0000259" key="9">
    <source>
        <dbReference type="PROSITE" id="PS50836"/>
    </source>
</evidence>
<dbReference type="AlphaFoldDB" id="A0A3N4JVW8"/>
<feature type="transmembrane region" description="Helical" evidence="7">
    <location>
        <begin position="364"/>
        <end position="383"/>
    </location>
</feature>
<evidence type="ECO:0000256" key="7">
    <source>
        <dbReference type="SAM" id="Phobius"/>
    </source>
</evidence>
<keyword evidence="12" id="KW-1185">Reference proteome</keyword>
<name>A0A3N4JVW8_9PEZI</name>
<evidence type="ECO:0000313" key="11">
    <source>
        <dbReference type="EMBL" id="RPA97864.1"/>
    </source>
</evidence>
<evidence type="ECO:0000256" key="5">
    <source>
        <dbReference type="ARBA" id="ARBA00022989"/>
    </source>
</evidence>
<organism evidence="11 12">
    <name type="scientific">Choiromyces venosus 120613-1</name>
    <dbReference type="NCBI Taxonomy" id="1336337"/>
    <lineage>
        <taxon>Eukaryota</taxon>
        <taxon>Fungi</taxon>
        <taxon>Dikarya</taxon>
        <taxon>Ascomycota</taxon>
        <taxon>Pezizomycotina</taxon>
        <taxon>Pezizomycetes</taxon>
        <taxon>Pezizales</taxon>
        <taxon>Tuberaceae</taxon>
        <taxon>Choiromyces</taxon>
    </lineage>
</organism>
<feature type="chain" id="PRO_5018006427" evidence="8">
    <location>
        <begin position="22"/>
        <end position="397"/>
    </location>
</feature>
<dbReference type="PROSITE" id="PS50836">
    <property type="entry name" value="DOMON"/>
    <property type="match status" value="1"/>
</dbReference>
<keyword evidence="5 7" id="KW-1133">Transmembrane helix</keyword>
<evidence type="ECO:0000256" key="4">
    <source>
        <dbReference type="ARBA" id="ARBA00022982"/>
    </source>
</evidence>
<dbReference type="OrthoDB" id="19261at2759"/>
<keyword evidence="8" id="KW-0732">Signal</keyword>
<dbReference type="Gene3D" id="1.20.120.1770">
    <property type="match status" value="1"/>
</dbReference>
<evidence type="ECO:0000256" key="3">
    <source>
        <dbReference type="ARBA" id="ARBA00022692"/>
    </source>
</evidence>
<gene>
    <name evidence="11" type="ORF">L873DRAFT_1689607</name>
</gene>
<comment type="subcellular location">
    <subcellularLocation>
        <location evidence="1">Membrane</location>
    </subcellularLocation>
</comment>
<feature type="transmembrane region" description="Helical" evidence="7">
    <location>
        <begin position="334"/>
        <end position="352"/>
    </location>
</feature>
<feature type="transmembrane region" description="Helical" evidence="7">
    <location>
        <begin position="294"/>
        <end position="313"/>
    </location>
</feature>
<evidence type="ECO:0000313" key="12">
    <source>
        <dbReference type="Proteomes" id="UP000276215"/>
    </source>
</evidence>
<evidence type="ECO:0000256" key="8">
    <source>
        <dbReference type="SAM" id="SignalP"/>
    </source>
</evidence>
<dbReference type="PANTHER" id="PTHR47797">
    <property type="entry name" value="DEHYDROGENASE, PUTATIVE (AFU_ORTHOLOGUE AFUA_8G05805)-RELATED"/>
    <property type="match status" value="1"/>
</dbReference>
<keyword evidence="3 7" id="KW-0812">Transmembrane</keyword>
<sequence length="397" mass="42006">MISLKSLIATAVVSAATLTYAQDSPVQGYHNRGSTFTTNWNIPSSGSDVYLQIQGPTSAGWAATGIGSAMKGALIFIIYQDGSGNVTVSPRLGKGEFEPKYESTINFELLDGSGVSGGLMTANIKCSNCRSWAGGSLDVTSKSQNFIWAIGDQKVTSKSQTQSLDQHVQNGFYGLDLTKATGGDLQNPFVSLSLANGTTSGTAAPGATGSSSSSGSDNNIAADKVLIAHGVIMGVVFVLCFPFGAALIRLLNNRIPNAFALHRGVQILNFILAVVGAGLGVWRSEMTESHYETFHQYFGSIIIILLLLQAPLGQLHHGKYLKTQKRSVWSYAHIWLGRSTIIAGIVNGGVGLSLDETHPPKGAVIVYSIVAGIVGLGYLLFYFRKERKGEVGGYSSS</sequence>
<dbReference type="CDD" id="cd09630">
    <property type="entry name" value="CDH_like_cytochrome"/>
    <property type="match status" value="1"/>
</dbReference>
<proteinExistence type="predicted"/>
<feature type="transmembrane region" description="Helical" evidence="7">
    <location>
        <begin position="260"/>
        <end position="282"/>
    </location>
</feature>
<dbReference type="GO" id="GO:0016020">
    <property type="term" value="C:membrane"/>
    <property type="evidence" value="ECO:0007669"/>
    <property type="project" value="UniProtKB-SubCell"/>
</dbReference>
<dbReference type="InterPro" id="IPR015920">
    <property type="entry name" value="Cellobiose_DH-like_cyt"/>
</dbReference>
<dbReference type="Proteomes" id="UP000276215">
    <property type="component" value="Unassembled WGS sequence"/>
</dbReference>
<dbReference type="CDD" id="cd08760">
    <property type="entry name" value="Cyt_b561_FRRS1_like"/>
    <property type="match status" value="1"/>
</dbReference>